<evidence type="ECO:0000313" key="2">
    <source>
        <dbReference type="Proteomes" id="UP000325081"/>
    </source>
</evidence>
<sequence length="251" mass="27473">MESPIPLELTEIAFWRLLIMNLELLPNLIGAAAAAQPHLQLPQPLGGEAKGQLVAPPLVFEAVDAPQSLGHRHVENEVGQREQPNRHPAVAALQPWRLGLGQENQAQEDEEEMEELPQLLFLEGLEGRLFSNHTVVVVMVVGGSDGGGSVMLILRHWSDCSRIHILNTRPQTARSEFSTSARIHTLEHIPIAHVKRLVIRIGIDCCPNLVLGNQICIGAIRIPVSGGLIAREPHNLTLMLANCRVNTKGPD</sequence>
<accession>A0A5A7PKR0</accession>
<protein>
    <submittedName>
        <fullName evidence="1">Shikimate kinase</fullName>
    </submittedName>
</protein>
<reference evidence="2" key="1">
    <citation type="journal article" date="2019" name="Curr. Biol.">
        <title>Genome Sequence of Striga asiatica Provides Insight into the Evolution of Plant Parasitism.</title>
        <authorList>
            <person name="Yoshida S."/>
            <person name="Kim S."/>
            <person name="Wafula E.K."/>
            <person name="Tanskanen J."/>
            <person name="Kim Y.M."/>
            <person name="Honaas L."/>
            <person name="Yang Z."/>
            <person name="Spallek T."/>
            <person name="Conn C.E."/>
            <person name="Ichihashi Y."/>
            <person name="Cheong K."/>
            <person name="Cui S."/>
            <person name="Der J.P."/>
            <person name="Gundlach H."/>
            <person name="Jiao Y."/>
            <person name="Hori C."/>
            <person name="Ishida J.K."/>
            <person name="Kasahara H."/>
            <person name="Kiba T."/>
            <person name="Kim M.S."/>
            <person name="Koo N."/>
            <person name="Laohavisit A."/>
            <person name="Lee Y.H."/>
            <person name="Lumba S."/>
            <person name="McCourt P."/>
            <person name="Mortimer J.C."/>
            <person name="Mutuku J.M."/>
            <person name="Nomura T."/>
            <person name="Sasaki-Sekimoto Y."/>
            <person name="Seto Y."/>
            <person name="Wang Y."/>
            <person name="Wakatake T."/>
            <person name="Sakakibara H."/>
            <person name="Demura T."/>
            <person name="Yamaguchi S."/>
            <person name="Yoneyama K."/>
            <person name="Manabe R.I."/>
            <person name="Nelson D.C."/>
            <person name="Schulman A.H."/>
            <person name="Timko M.P."/>
            <person name="dePamphilis C.W."/>
            <person name="Choi D."/>
            <person name="Shirasu K."/>
        </authorList>
    </citation>
    <scope>NUCLEOTIDE SEQUENCE [LARGE SCALE GENOMIC DNA]</scope>
    <source>
        <strain evidence="2">cv. UVA1</strain>
    </source>
</reference>
<evidence type="ECO:0000313" key="1">
    <source>
        <dbReference type="EMBL" id="GER33238.1"/>
    </source>
</evidence>
<dbReference type="AlphaFoldDB" id="A0A5A7PKR0"/>
<comment type="caution">
    <text evidence="1">The sequence shown here is derived from an EMBL/GenBank/DDBJ whole genome shotgun (WGS) entry which is preliminary data.</text>
</comment>
<organism evidence="1 2">
    <name type="scientific">Striga asiatica</name>
    <name type="common">Asiatic witchweed</name>
    <name type="synonym">Buchnera asiatica</name>
    <dbReference type="NCBI Taxonomy" id="4170"/>
    <lineage>
        <taxon>Eukaryota</taxon>
        <taxon>Viridiplantae</taxon>
        <taxon>Streptophyta</taxon>
        <taxon>Embryophyta</taxon>
        <taxon>Tracheophyta</taxon>
        <taxon>Spermatophyta</taxon>
        <taxon>Magnoliopsida</taxon>
        <taxon>eudicotyledons</taxon>
        <taxon>Gunneridae</taxon>
        <taxon>Pentapetalae</taxon>
        <taxon>asterids</taxon>
        <taxon>lamiids</taxon>
        <taxon>Lamiales</taxon>
        <taxon>Orobanchaceae</taxon>
        <taxon>Buchnereae</taxon>
        <taxon>Striga</taxon>
    </lineage>
</organism>
<dbReference type="OrthoDB" id="1745282at2759"/>
<dbReference type="EMBL" id="BKCP01004716">
    <property type="protein sequence ID" value="GER33238.1"/>
    <property type="molecule type" value="Genomic_DNA"/>
</dbReference>
<gene>
    <name evidence="1" type="ORF">STAS_09352</name>
</gene>
<dbReference type="Proteomes" id="UP000325081">
    <property type="component" value="Unassembled WGS sequence"/>
</dbReference>
<keyword evidence="2" id="KW-1185">Reference proteome</keyword>
<keyword evidence="1" id="KW-0418">Kinase</keyword>
<keyword evidence="1" id="KW-0808">Transferase</keyword>
<name>A0A5A7PKR0_STRAF</name>
<proteinExistence type="predicted"/>
<dbReference type="GO" id="GO:0016301">
    <property type="term" value="F:kinase activity"/>
    <property type="evidence" value="ECO:0007669"/>
    <property type="project" value="UniProtKB-KW"/>
</dbReference>